<organism evidence="2 3">
    <name type="scientific">Eimeria tenella</name>
    <name type="common">Coccidian parasite</name>
    <dbReference type="NCBI Taxonomy" id="5802"/>
    <lineage>
        <taxon>Eukaryota</taxon>
        <taxon>Sar</taxon>
        <taxon>Alveolata</taxon>
        <taxon>Apicomplexa</taxon>
        <taxon>Conoidasida</taxon>
        <taxon>Coccidia</taxon>
        <taxon>Eucoccidiorida</taxon>
        <taxon>Eimeriorina</taxon>
        <taxon>Eimeriidae</taxon>
        <taxon>Eimeria</taxon>
    </lineage>
</organism>
<dbReference type="EMBL" id="HG675758">
    <property type="protein sequence ID" value="CDJ43282.1"/>
    <property type="molecule type" value="Genomic_DNA"/>
</dbReference>
<protein>
    <submittedName>
        <fullName evidence="2">Uncharacterized protein</fullName>
    </submittedName>
</protein>
<evidence type="ECO:0000313" key="2">
    <source>
        <dbReference type="EMBL" id="CDJ43282.1"/>
    </source>
</evidence>
<gene>
    <name evidence="2" type="ORF">ETH_00008830</name>
</gene>
<proteinExistence type="predicted"/>
<dbReference type="Proteomes" id="UP000030747">
    <property type="component" value="Unassembled WGS sequence"/>
</dbReference>
<dbReference type="GeneID" id="25250967"/>
<reference evidence="2" key="2">
    <citation type="submission" date="2013-10" db="EMBL/GenBank/DDBJ databases">
        <authorList>
            <person name="Aslett M."/>
        </authorList>
    </citation>
    <scope>NUCLEOTIDE SEQUENCE [LARGE SCALE GENOMIC DNA]</scope>
    <source>
        <strain evidence="2">Houghton</strain>
    </source>
</reference>
<feature type="region of interest" description="Disordered" evidence="1">
    <location>
        <begin position="1"/>
        <end position="47"/>
    </location>
</feature>
<dbReference type="AlphaFoldDB" id="U6KYM5"/>
<keyword evidence="3" id="KW-1185">Reference proteome</keyword>
<name>U6KYM5_EIMTE</name>
<reference evidence="2" key="1">
    <citation type="submission" date="2013-10" db="EMBL/GenBank/DDBJ databases">
        <title>Genomic analysis of the causative agents of coccidiosis in chickens.</title>
        <authorList>
            <person name="Reid A.J."/>
            <person name="Blake D."/>
            <person name="Billington K."/>
            <person name="Browne H."/>
            <person name="Dunn M."/>
            <person name="Hung S."/>
            <person name="Kawahara F."/>
            <person name="Miranda-Saavedra D."/>
            <person name="Mourier T."/>
            <person name="Nagra H."/>
            <person name="Otto T.D."/>
            <person name="Rawlings N."/>
            <person name="Sanchez A."/>
            <person name="Sanders M."/>
            <person name="Subramaniam C."/>
            <person name="Tay Y."/>
            <person name="Dear P."/>
            <person name="Doerig C."/>
            <person name="Gruber A."/>
            <person name="Parkinson J."/>
            <person name="Shirley M."/>
            <person name="Wan K.L."/>
            <person name="Berriman M."/>
            <person name="Tomley F."/>
            <person name="Pain A."/>
        </authorList>
    </citation>
    <scope>NUCLEOTIDE SEQUENCE [LARGE SCALE GENOMIC DNA]</scope>
    <source>
        <strain evidence="2">Houghton</strain>
    </source>
</reference>
<dbReference type="VEuPathDB" id="ToxoDB:ETH2_1445800"/>
<evidence type="ECO:0000313" key="3">
    <source>
        <dbReference type="Proteomes" id="UP000030747"/>
    </source>
</evidence>
<dbReference type="OrthoDB" id="10303296at2759"/>
<accession>U6KYM5</accession>
<dbReference type="RefSeq" id="XP_013234032.1">
    <property type="nucleotide sequence ID" value="XM_013378578.1"/>
</dbReference>
<feature type="compositionally biased region" description="Polar residues" evidence="1">
    <location>
        <begin position="14"/>
        <end position="37"/>
    </location>
</feature>
<evidence type="ECO:0000256" key="1">
    <source>
        <dbReference type="SAM" id="MobiDB-lite"/>
    </source>
</evidence>
<dbReference type="VEuPathDB" id="ToxoDB:ETH_00008830"/>
<sequence length="377" mass="41572">MQTIIEPSSGGETGASQEHSENCQSSVRTCSPANSALPQLDDNESTNKFKNDLEKTEADNGRGRLAHFREAIRYPSKTPRNHSHDTILAEDQSLPLLVNLTGLPLFVHVTSREKRTVEVQGENSNSLTLANRLVTDDFAVHRRKALAGLVETASNPTNGPKEGALAYAGDCFVPKDRSFCTSVASPDSKGALLASPAMVDEGTRGWRLLRHEESFHVPLDDHKHVAADVPYTRSAQASAETFSVLCLQGQTRKVVVRVVIMGSAFEIDDFNLDGSQVSIRELPLTIPAPLNHPIPRDARKKIRHELLHSSVRILIKTVFIQSSRTFNTYFSSTISIRNNLPTPVLVRSLSKGILLIHMLFSRTTFPLPNPIRQSVCK</sequence>